<feature type="non-terminal residue" evidence="2">
    <location>
        <position position="187"/>
    </location>
</feature>
<protein>
    <recommendedName>
        <fullName evidence="1">Mon2 C-terminal domain-containing protein</fullName>
    </recommendedName>
</protein>
<gene>
    <name evidence="2" type="ORF">SARC_15051</name>
</gene>
<evidence type="ECO:0000313" key="3">
    <source>
        <dbReference type="Proteomes" id="UP000054560"/>
    </source>
</evidence>
<sequence length="187" mass="21055">MLKKYHVEPQTWRVAVSTLVAIARDTFPVQCRVLSEGKHTVESTTTFRAFFDLLDDYLFCDGDEELIDSPFIPPIEERHRDESLDLQLIGLVQDFCLPHIQYLPEELVNQIIMTLQRGSVLENTEVAFAHIQSEPDVDPHTGSLMVKEALATACFETLLEFSFLDQNGEEIGIGESAEPNSRSSTPA</sequence>
<reference evidence="2 3" key="1">
    <citation type="submission" date="2011-02" db="EMBL/GenBank/DDBJ databases">
        <title>The Genome Sequence of Sphaeroforma arctica JP610.</title>
        <authorList>
            <consortium name="The Broad Institute Genome Sequencing Platform"/>
            <person name="Russ C."/>
            <person name="Cuomo C."/>
            <person name="Young S.K."/>
            <person name="Zeng Q."/>
            <person name="Gargeya S."/>
            <person name="Alvarado L."/>
            <person name="Berlin A."/>
            <person name="Chapman S.B."/>
            <person name="Chen Z."/>
            <person name="Freedman E."/>
            <person name="Gellesch M."/>
            <person name="Goldberg J."/>
            <person name="Griggs A."/>
            <person name="Gujja S."/>
            <person name="Heilman E."/>
            <person name="Heiman D."/>
            <person name="Howarth C."/>
            <person name="Mehta T."/>
            <person name="Neiman D."/>
            <person name="Pearson M."/>
            <person name="Roberts A."/>
            <person name="Saif S."/>
            <person name="Shea T."/>
            <person name="Shenoy N."/>
            <person name="Sisk P."/>
            <person name="Stolte C."/>
            <person name="Sykes S."/>
            <person name="White J."/>
            <person name="Yandava C."/>
            <person name="Burger G."/>
            <person name="Gray M.W."/>
            <person name="Holland P.W.H."/>
            <person name="King N."/>
            <person name="Lang F.B.F."/>
            <person name="Roger A.J."/>
            <person name="Ruiz-Trillo I."/>
            <person name="Haas B."/>
            <person name="Nusbaum C."/>
            <person name="Birren B."/>
        </authorList>
    </citation>
    <scope>NUCLEOTIDE SEQUENCE [LARGE SCALE GENOMIC DNA]</scope>
    <source>
        <strain evidence="2 3">JP610</strain>
    </source>
</reference>
<dbReference type="Proteomes" id="UP000054560">
    <property type="component" value="Unassembled WGS sequence"/>
</dbReference>
<dbReference type="Pfam" id="PF16206">
    <property type="entry name" value="Mon2_C"/>
    <property type="match status" value="1"/>
</dbReference>
<proteinExistence type="predicted"/>
<dbReference type="GeneID" id="25915555"/>
<organism evidence="2 3">
    <name type="scientific">Sphaeroforma arctica JP610</name>
    <dbReference type="NCBI Taxonomy" id="667725"/>
    <lineage>
        <taxon>Eukaryota</taxon>
        <taxon>Ichthyosporea</taxon>
        <taxon>Ichthyophonida</taxon>
        <taxon>Sphaeroforma</taxon>
    </lineage>
</organism>
<feature type="domain" description="Mon2 C-terminal" evidence="1">
    <location>
        <begin position="8"/>
        <end position="166"/>
    </location>
</feature>
<name>A0A0L0F739_9EUKA</name>
<keyword evidence="3" id="KW-1185">Reference proteome</keyword>
<dbReference type="EMBL" id="KQ247127">
    <property type="protein sequence ID" value="KNC72391.1"/>
    <property type="molecule type" value="Genomic_DNA"/>
</dbReference>
<evidence type="ECO:0000313" key="2">
    <source>
        <dbReference type="EMBL" id="KNC72391.1"/>
    </source>
</evidence>
<dbReference type="OrthoDB" id="294853at2759"/>
<dbReference type="AlphaFoldDB" id="A0A0L0F739"/>
<dbReference type="STRING" id="667725.A0A0L0F739"/>
<evidence type="ECO:0000259" key="1">
    <source>
        <dbReference type="Pfam" id="PF16206"/>
    </source>
</evidence>
<accession>A0A0L0F739</accession>
<dbReference type="RefSeq" id="XP_014146293.1">
    <property type="nucleotide sequence ID" value="XM_014290818.1"/>
</dbReference>
<dbReference type="InterPro" id="IPR032817">
    <property type="entry name" value="Mon2_C"/>
</dbReference>
<dbReference type="eggNOG" id="KOG1848">
    <property type="taxonomic scope" value="Eukaryota"/>
</dbReference>